<dbReference type="AlphaFoldDB" id="A0A165Z4D4"/>
<feature type="compositionally biased region" description="Polar residues" evidence="1">
    <location>
        <begin position="51"/>
        <end position="67"/>
    </location>
</feature>
<feature type="region of interest" description="Disordered" evidence="1">
    <location>
        <begin position="46"/>
        <end position="67"/>
    </location>
</feature>
<evidence type="ECO:0000313" key="3">
    <source>
        <dbReference type="Proteomes" id="UP000076798"/>
    </source>
</evidence>
<reference evidence="2 3" key="1">
    <citation type="journal article" date="2016" name="Mol. Biol. Evol.">
        <title>Comparative Genomics of Early-Diverging Mushroom-Forming Fungi Provides Insights into the Origins of Lignocellulose Decay Capabilities.</title>
        <authorList>
            <person name="Nagy L.G."/>
            <person name="Riley R."/>
            <person name="Tritt A."/>
            <person name="Adam C."/>
            <person name="Daum C."/>
            <person name="Floudas D."/>
            <person name="Sun H."/>
            <person name="Yadav J.S."/>
            <person name="Pangilinan J."/>
            <person name="Larsson K.H."/>
            <person name="Matsuura K."/>
            <person name="Barry K."/>
            <person name="Labutti K."/>
            <person name="Kuo R."/>
            <person name="Ohm R.A."/>
            <person name="Bhattacharya S.S."/>
            <person name="Shirouzu T."/>
            <person name="Yoshinaga Y."/>
            <person name="Martin F.M."/>
            <person name="Grigoriev I.V."/>
            <person name="Hibbett D.S."/>
        </authorList>
    </citation>
    <scope>NUCLEOTIDE SEQUENCE [LARGE SCALE GENOMIC DNA]</scope>
    <source>
        <strain evidence="2 3">HHB10207 ss-3</strain>
    </source>
</reference>
<sequence length="460" mass="52499">MQQTSVPGLRHHSRILAKQPDSRLLSILELHFETILPLYTMGKAHEKTATRQRSNSQTARGAQPSSTLYRTFNPAPLPIEIIGMIIEEYALQAAQPSHEKGGLAKLAWCSRALQVEAERRLYRDIKYYLGHPSAQKIAAVLRSRAARYVRYLHIKEYGPALRRGRSSAKNGVAALPFNLMVGLERLKLSFDNDAAIGLPVNPELFFLLEKELPENILRRFSCRRHLHPSNLKFLDRQTNSIEHLMFRLLPSSGAVDHSNDRKPFTKLIELHTMEMDDVIFSFMERATIRLLAVKTSFHMPPNWSSVSMNLWVLDLAFCAIGPRTMQDLVVSSPGLRMLVFTVGHQWEELQVSVSISVLENQKLIRKGLQVNVFEILVKFKHLQYVGLKLAIPTDNLDPIVPPHWTFGKSLEAILMSKDECVAEVKKIRKQGYYTWEKTEGTPQEEDWILEHARSVLCHTA</sequence>
<evidence type="ECO:0000313" key="2">
    <source>
        <dbReference type="EMBL" id="KZT33921.1"/>
    </source>
</evidence>
<dbReference type="EMBL" id="KV428210">
    <property type="protein sequence ID" value="KZT33921.1"/>
    <property type="molecule type" value="Genomic_DNA"/>
</dbReference>
<protein>
    <submittedName>
        <fullName evidence="2">Uncharacterized protein</fullName>
    </submittedName>
</protein>
<dbReference type="Proteomes" id="UP000076798">
    <property type="component" value="Unassembled WGS sequence"/>
</dbReference>
<proteinExistence type="predicted"/>
<accession>A0A165Z4D4</accession>
<gene>
    <name evidence="2" type="ORF">SISSUDRAFT_1036685</name>
</gene>
<keyword evidence="3" id="KW-1185">Reference proteome</keyword>
<name>A0A165Z4D4_9AGAM</name>
<organism evidence="2 3">
    <name type="scientific">Sistotremastrum suecicum HHB10207 ss-3</name>
    <dbReference type="NCBI Taxonomy" id="1314776"/>
    <lineage>
        <taxon>Eukaryota</taxon>
        <taxon>Fungi</taxon>
        <taxon>Dikarya</taxon>
        <taxon>Basidiomycota</taxon>
        <taxon>Agaricomycotina</taxon>
        <taxon>Agaricomycetes</taxon>
        <taxon>Sistotremastrales</taxon>
        <taxon>Sistotremastraceae</taxon>
        <taxon>Sistotremastrum</taxon>
    </lineage>
</organism>
<evidence type="ECO:0000256" key="1">
    <source>
        <dbReference type="SAM" id="MobiDB-lite"/>
    </source>
</evidence>